<dbReference type="InterPro" id="IPR013805">
    <property type="entry name" value="GrpE_CC"/>
</dbReference>
<reference evidence="7 8" key="1">
    <citation type="submission" date="2019-08" db="EMBL/GenBank/DDBJ databases">
        <title>Lewinella sp. strain SSH13 Genome sequencing and assembly.</title>
        <authorList>
            <person name="Kim I."/>
        </authorList>
    </citation>
    <scope>NUCLEOTIDE SEQUENCE [LARGE SCALE GENOMIC DNA]</scope>
    <source>
        <strain evidence="7 8">SSH13</strain>
    </source>
</reference>
<dbReference type="InterPro" id="IPR009012">
    <property type="entry name" value="GrpE_head"/>
</dbReference>
<comment type="subcellular location">
    <subcellularLocation>
        <location evidence="3">Cytoplasm</location>
    </subcellularLocation>
</comment>
<evidence type="ECO:0000313" key="7">
    <source>
        <dbReference type="EMBL" id="TXF91248.1"/>
    </source>
</evidence>
<comment type="caution">
    <text evidence="7">The sequence shown here is derived from an EMBL/GenBank/DDBJ whole genome shotgun (WGS) entry which is preliminary data.</text>
</comment>
<dbReference type="GO" id="GO:0051082">
    <property type="term" value="F:unfolded protein binding"/>
    <property type="evidence" value="ECO:0007669"/>
    <property type="project" value="TreeGrafter"/>
</dbReference>
<dbReference type="GO" id="GO:0051087">
    <property type="term" value="F:protein-folding chaperone binding"/>
    <property type="evidence" value="ECO:0007669"/>
    <property type="project" value="InterPro"/>
</dbReference>
<dbReference type="RefSeq" id="WP_147929267.1">
    <property type="nucleotide sequence ID" value="NZ_VOXD01000003.1"/>
</dbReference>
<protein>
    <recommendedName>
        <fullName evidence="3 4">Protein GrpE</fullName>
    </recommendedName>
    <alternativeName>
        <fullName evidence="3">HSP-70 cofactor</fullName>
    </alternativeName>
</protein>
<dbReference type="PANTHER" id="PTHR21237">
    <property type="entry name" value="GRPE PROTEIN"/>
    <property type="match status" value="1"/>
</dbReference>
<dbReference type="CDD" id="cd00446">
    <property type="entry name" value="GrpE"/>
    <property type="match status" value="1"/>
</dbReference>
<accession>A0A5C7FMD3</accession>
<dbReference type="GO" id="GO:0042803">
    <property type="term" value="F:protein homodimerization activity"/>
    <property type="evidence" value="ECO:0007669"/>
    <property type="project" value="InterPro"/>
</dbReference>
<dbReference type="AlphaFoldDB" id="A0A5C7FMD3"/>
<dbReference type="Proteomes" id="UP000321907">
    <property type="component" value="Unassembled WGS sequence"/>
</dbReference>
<evidence type="ECO:0000256" key="5">
    <source>
        <dbReference type="RuleBase" id="RU004478"/>
    </source>
</evidence>
<dbReference type="SUPFAM" id="SSF58014">
    <property type="entry name" value="Coiled-coil domain of nucleotide exchange factor GrpE"/>
    <property type="match status" value="1"/>
</dbReference>
<comment type="subunit">
    <text evidence="3">Homodimer.</text>
</comment>
<evidence type="ECO:0000256" key="2">
    <source>
        <dbReference type="ARBA" id="ARBA00023186"/>
    </source>
</evidence>
<name>A0A5C7FMD3_9BACT</name>
<evidence type="ECO:0000256" key="6">
    <source>
        <dbReference type="SAM" id="MobiDB-lite"/>
    </source>
</evidence>
<dbReference type="GO" id="GO:0000774">
    <property type="term" value="F:adenyl-nucleotide exchange factor activity"/>
    <property type="evidence" value="ECO:0007669"/>
    <property type="project" value="InterPro"/>
</dbReference>
<keyword evidence="3" id="KW-0963">Cytoplasm</keyword>
<dbReference type="PANTHER" id="PTHR21237:SF23">
    <property type="entry name" value="GRPE PROTEIN HOMOLOG, MITOCHONDRIAL"/>
    <property type="match status" value="1"/>
</dbReference>
<dbReference type="EMBL" id="VOXD01000003">
    <property type="protein sequence ID" value="TXF91248.1"/>
    <property type="molecule type" value="Genomic_DNA"/>
</dbReference>
<dbReference type="Gene3D" id="3.90.20.20">
    <property type="match status" value="1"/>
</dbReference>
<gene>
    <name evidence="3" type="primary">grpE</name>
    <name evidence="7" type="ORF">FUA23_03225</name>
</gene>
<dbReference type="OrthoDB" id="9812586at2"/>
<dbReference type="GO" id="GO:0005737">
    <property type="term" value="C:cytoplasm"/>
    <property type="evidence" value="ECO:0007669"/>
    <property type="project" value="UniProtKB-SubCell"/>
</dbReference>
<keyword evidence="8" id="KW-1185">Reference proteome</keyword>
<evidence type="ECO:0000256" key="4">
    <source>
        <dbReference type="RuleBase" id="RU000639"/>
    </source>
</evidence>
<dbReference type="InterPro" id="IPR000740">
    <property type="entry name" value="GrpE"/>
</dbReference>
<dbReference type="HAMAP" id="MF_01151">
    <property type="entry name" value="GrpE"/>
    <property type="match status" value="1"/>
</dbReference>
<proteinExistence type="inferred from homology"/>
<evidence type="ECO:0000256" key="3">
    <source>
        <dbReference type="HAMAP-Rule" id="MF_01151"/>
    </source>
</evidence>
<feature type="region of interest" description="Disordered" evidence="6">
    <location>
        <begin position="1"/>
        <end position="28"/>
    </location>
</feature>
<organism evidence="7 8">
    <name type="scientific">Neolewinella aurantiaca</name>
    <dbReference type="NCBI Taxonomy" id="2602767"/>
    <lineage>
        <taxon>Bacteria</taxon>
        <taxon>Pseudomonadati</taxon>
        <taxon>Bacteroidota</taxon>
        <taxon>Saprospiria</taxon>
        <taxon>Saprospirales</taxon>
        <taxon>Lewinellaceae</taxon>
        <taxon>Neolewinella</taxon>
    </lineage>
</organism>
<keyword evidence="2 3" id="KW-0143">Chaperone</keyword>
<evidence type="ECO:0000313" key="8">
    <source>
        <dbReference type="Proteomes" id="UP000321907"/>
    </source>
</evidence>
<dbReference type="Pfam" id="PF01025">
    <property type="entry name" value="GrpE"/>
    <property type="match status" value="1"/>
</dbReference>
<dbReference type="SUPFAM" id="SSF51064">
    <property type="entry name" value="Head domain of nucleotide exchange factor GrpE"/>
    <property type="match status" value="1"/>
</dbReference>
<keyword evidence="3 4" id="KW-0346">Stress response</keyword>
<dbReference type="PROSITE" id="PS01071">
    <property type="entry name" value="GRPE"/>
    <property type="match status" value="1"/>
</dbReference>
<dbReference type="PRINTS" id="PR00773">
    <property type="entry name" value="GRPEPROTEIN"/>
</dbReference>
<dbReference type="Gene3D" id="2.30.22.10">
    <property type="entry name" value="Head domain of nucleotide exchange factor GrpE"/>
    <property type="match status" value="1"/>
</dbReference>
<comment type="function">
    <text evidence="3 4">Participates actively in the response to hyperosmotic and heat shock by preventing the aggregation of stress-denatured proteins, in association with DnaK and GrpE. It is the nucleotide exchange factor for DnaK and may function as a thermosensor. Unfolded proteins bind initially to DnaJ; upon interaction with the DnaJ-bound protein, DnaK hydrolyzes its bound ATP, resulting in the formation of a stable complex. GrpE releases ADP from DnaK; ATP binding to DnaK triggers the release of the substrate protein, thus completing the reaction cycle. Several rounds of ATP-dependent interactions between DnaJ, DnaK and GrpE are required for fully efficient folding.</text>
</comment>
<evidence type="ECO:0000256" key="1">
    <source>
        <dbReference type="ARBA" id="ARBA00009054"/>
    </source>
</evidence>
<dbReference type="GO" id="GO:0006457">
    <property type="term" value="P:protein folding"/>
    <property type="evidence" value="ECO:0007669"/>
    <property type="project" value="InterPro"/>
</dbReference>
<sequence length="196" mass="21901">MSKKNNDPIVDDELLKTAGAEPEEHTLSDEVEADLEDHLEEGAVADVDNMVATLEAQITEKDERHLRLYAEFENFKKRSRKEKLELMDTAGRKTMMALLPVIDDFDRAAKQAESDPDTKKVWDSGVGLIVKKMMKTLEGQGLKPMVSTGETFNADFHEAITEIPAPDMAGKVVDTVENGYFLNEKIIRHAKVVVGK</sequence>
<comment type="similarity">
    <text evidence="1 3 5">Belongs to the GrpE family.</text>
</comment>